<sequence>MARSLFVVRKFCHGTLKALDLSYTHFCPSRRSRMKFYHPA</sequence>
<proteinExistence type="predicted"/>
<organism evidence="1 2">
    <name type="scientific">Strongylus vulgaris</name>
    <name type="common">Blood worm</name>
    <dbReference type="NCBI Taxonomy" id="40348"/>
    <lineage>
        <taxon>Eukaryota</taxon>
        <taxon>Metazoa</taxon>
        <taxon>Ecdysozoa</taxon>
        <taxon>Nematoda</taxon>
        <taxon>Chromadorea</taxon>
        <taxon>Rhabditida</taxon>
        <taxon>Rhabditina</taxon>
        <taxon>Rhabditomorpha</taxon>
        <taxon>Strongyloidea</taxon>
        <taxon>Strongylidae</taxon>
        <taxon>Strongylus</taxon>
    </lineage>
</organism>
<dbReference type="AlphaFoldDB" id="A0A3P7L294"/>
<reference evidence="1 2" key="1">
    <citation type="submission" date="2018-11" db="EMBL/GenBank/DDBJ databases">
        <authorList>
            <consortium name="Pathogen Informatics"/>
        </authorList>
    </citation>
    <scope>NUCLEOTIDE SEQUENCE [LARGE SCALE GENOMIC DNA]</scope>
</reference>
<gene>
    <name evidence="1" type="ORF">SVUK_LOCUS8590</name>
</gene>
<protein>
    <submittedName>
        <fullName evidence="1">Uncharacterized protein</fullName>
    </submittedName>
</protein>
<evidence type="ECO:0000313" key="1">
    <source>
        <dbReference type="EMBL" id="VDM73592.1"/>
    </source>
</evidence>
<evidence type="ECO:0000313" key="2">
    <source>
        <dbReference type="Proteomes" id="UP000270094"/>
    </source>
</evidence>
<keyword evidence="2" id="KW-1185">Reference proteome</keyword>
<name>A0A3P7L294_STRVU</name>
<dbReference type="Proteomes" id="UP000270094">
    <property type="component" value="Unassembled WGS sequence"/>
</dbReference>
<dbReference type="EMBL" id="UYYB01031475">
    <property type="protein sequence ID" value="VDM73592.1"/>
    <property type="molecule type" value="Genomic_DNA"/>
</dbReference>
<accession>A0A3P7L294</accession>